<feature type="region of interest" description="Disordered" evidence="1">
    <location>
        <begin position="163"/>
        <end position="185"/>
    </location>
</feature>
<gene>
    <name evidence="2" type="ORF">BN1204_067320</name>
</gene>
<dbReference type="AlphaFoldDB" id="A0A0F7ULQ6"/>
<protein>
    <submittedName>
        <fullName evidence="2">Uncharacterized protein</fullName>
    </submittedName>
</protein>
<organism evidence="2">
    <name type="scientific">Neospora caninum (strain Liverpool)</name>
    <dbReference type="NCBI Taxonomy" id="572307"/>
    <lineage>
        <taxon>Eukaryota</taxon>
        <taxon>Sar</taxon>
        <taxon>Alveolata</taxon>
        <taxon>Apicomplexa</taxon>
        <taxon>Conoidasida</taxon>
        <taxon>Coccidia</taxon>
        <taxon>Eucoccidiorida</taxon>
        <taxon>Eimeriorina</taxon>
        <taxon>Sarcocystidae</taxon>
        <taxon>Neospora</taxon>
    </lineage>
</organism>
<proteinExistence type="predicted"/>
<accession>A0A0F7ULQ6</accession>
<evidence type="ECO:0000313" key="2">
    <source>
        <dbReference type="EMBL" id="CEL71069.1"/>
    </source>
</evidence>
<dbReference type="EMBL" id="LN714487">
    <property type="protein sequence ID" value="CEL71069.1"/>
    <property type="molecule type" value="Genomic_DNA"/>
</dbReference>
<name>A0A0F7ULQ6_NEOCL</name>
<evidence type="ECO:0000256" key="1">
    <source>
        <dbReference type="SAM" id="MobiDB-lite"/>
    </source>
</evidence>
<sequence length="282" mass="29767">MTKELFSCFSKMFVLWYGVWLGMLAIQCFRYCDTVSGNPAESGTRHEVPRFRRLDGPYGFGYGRYGFKGSYGVPLPQPGYAGKGPGFYTRPPGVTLLPTNTGVMFPTTALGGMAIQGVYSASYSASTALATEYGGASQIVPVTPGARSAMATPVPGTFPGASLVQSSSSIPASTAETSENQPVGNMQGVTEAPLGTPVLCPDLSLGDLLVIANRLKEGNVTTRQAAIQFLQGDAEFRNCSVSSIASIVGDFGEATGQEVNTPRDAGTQEWCKLQPAHPLCRH</sequence>
<reference evidence="2" key="1">
    <citation type="journal article" date="2015" name="PLoS ONE">
        <title>Comprehensive Evaluation of Toxoplasma gondii VEG and Neospora caninum LIV Genomes with Tachyzoite Stage Transcriptome and Proteome Defines Novel Transcript Features.</title>
        <authorList>
            <person name="Ramaprasad A."/>
            <person name="Mourier T."/>
            <person name="Naeem R."/>
            <person name="Malas T.B."/>
            <person name="Moussa E."/>
            <person name="Panigrahi A."/>
            <person name="Vermont S.J."/>
            <person name="Otto T.D."/>
            <person name="Wastling J."/>
            <person name="Pain A."/>
        </authorList>
    </citation>
    <scope>NUCLEOTIDE SEQUENCE</scope>
    <source>
        <strain evidence="2">Liverpool</strain>
    </source>
</reference>